<organism evidence="5 6">
    <name type="scientific">Enterocloster asparagiformis</name>
    <dbReference type="NCBI Taxonomy" id="333367"/>
    <lineage>
        <taxon>Bacteria</taxon>
        <taxon>Bacillati</taxon>
        <taxon>Bacillota</taxon>
        <taxon>Clostridia</taxon>
        <taxon>Lachnospirales</taxon>
        <taxon>Lachnospiraceae</taxon>
        <taxon>Enterocloster</taxon>
    </lineage>
</organism>
<comment type="caution">
    <text evidence="5">The sequence shown here is derived from an EMBL/GenBank/DDBJ whole genome shotgun (WGS) entry which is preliminary data.</text>
</comment>
<name>A0A413FAH6_9FIRM</name>
<dbReference type="InterPro" id="IPR036705">
    <property type="entry name" value="Ribosyl_crysJ1_sf"/>
</dbReference>
<dbReference type="GO" id="GO:0003677">
    <property type="term" value="F:DNA binding"/>
    <property type="evidence" value="ECO:0007669"/>
    <property type="project" value="UniProtKB-KW"/>
</dbReference>
<dbReference type="GO" id="GO:0045892">
    <property type="term" value="P:negative regulation of DNA-templated transcription"/>
    <property type="evidence" value="ECO:0007669"/>
    <property type="project" value="TreeGrafter"/>
</dbReference>
<reference evidence="5 6" key="1">
    <citation type="submission" date="2018-08" db="EMBL/GenBank/DDBJ databases">
        <title>A genome reference for cultivated species of the human gut microbiota.</title>
        <authorList>
            <person name="Zou Y."/>
            <person name="Xue W."/>
            <person name="Luo G."/>
        </authorList>
    </citation>
    <scope>NUCLEOTIDE SEQUENCE [LARGE SCALE GENOMIC DNA]</scope>
    <source>
        <strain evidence="5 6">AF04-15</strain>
    </source>
</reference>
<evidence type="ECO:0000256" key="1">
    <source>
        <dbReference type="ARBA" id="ARBA00023015"/>
    </source>
</evidence>
<evidence type="ECO:0000256" key="2">
    <source>
        <dbReference type="ARBA" id="ARBA00023125"/>
    </source>
</evidence>
<dbReference type="FunFam" id="1.10.10.10:FF:000079">
    <property type="entry name" value="GntR family transcriptional regulator"/>
    <property type="match status" value="1"/>
</dbReference>
<dbReference type="Gene3D" id="1.10.10.10">
    <property type="entry name" value="Winged helix-like DNA-binding domain superfamily/Winged helix DNA-binding domain"/>
    <property type="match status" value="1"/>
</dbReference>
<dbReference type="Pfam" id="PF00392">
    <property type="entry name" value="GntR"/>
    <property type="match status" value="1"/>
</dbReference>
<dbReference type="PROSITE" id="PS50949">
    <property type="entry name" value="HTH_GNTR"/>
    <property type="match status" value="1"/>
</dbReference>
<protein>
    <submittedName>
        <fullName evidence="5">GntR family transcriptional regulator</fullName>
    </submittedName>
</protein>
<dbReference type="RefSeq" id="WP_117777820.1">
    <property type="nucleotide sequence ID" value="NZ_BAABXR010000002.1"/>
</dbReference>
<evidence type="ECO:0000259" key="4">
    <source>
        <dbReference type="PROSITE" id="PS50949"/>
    </source>
</evidence>
<dbReference type="InterPro" id="IPR000524">
    <property type="entry name" value="Tscrpt_reg_HTH_GntR"/>
</dbReference>
<dbReference type="PANTHER" id="PTHR44846:SF17">
    <property type="entry name" value="GNTR-FAMILY TRANSCRIPTIONAL REGULATOR"/>
    <property type="match status" value="1"/>
</dbReference>
<dbReference type="InterPro" id="IPR036388">
    <property type="entry name" value="WH-like_DNA-bd_sf"/>
</dbReference>
<dbReference type="PRINTS" id="PR00035">
    <property type="entry name" value="HTHGNTR"/>
</dbReference>
<feature type="domain" description="HTH gntR-type" evidence="4">
    <location>
        <begin position="8"/>
        <end position="76"/>
    </location>
</feature>
<dbReference type="InterPro" id="IPR036390">
    <property type="entry name" value="WH_DNA-bd_sf"/>
</dbReference>
<dbReference type="SMART" id="SM00345">
    <property type="entry name" value="HTH_GNTR"/>
    <property type="match status" value="1"/>
</dbReference>
<sequence>MTRNSTPRTVYTQIFHKISEDIANGVYQKGDMIPTQNELAEAFGVSRVTVREAIKELCRRGILETIKGRGTFVVKSPQVFGSTERSHGLSSLKKYAGAGMGIGSRLISIEELSADEKLSNIFGVPRYTPLIHIVRVRLAEGRPAGYDDAYLVKRYVGNIDFYQEDLENGSLYNLLNTKANIYFDVIDEKFRAVGCPDNVARLLDILPDEPVLSIKRTSSDQLGRIIEYCENYQRSDIFYTHTQYSRKQQDSVSTLSCNKIMGCIYGAALGDMFGTMARAAGDREHYRALLEHALDEKRGFDGSLLSEEPAGVSGEFAIAYFVAEELAKCREGLNPGKISSALVTWNQYPEFMREGRTFPEKALMTMPAGLANPGNAGGAREFFARICEVVYPGEQDLEENMGLTSAFAEAMAGNDRLEAVLGVIRGAVKRQPRENPLLEALLRLLERKPEEFTEMMAEAAWLGREIRGLSVLAGAIAGAVYGMYMIPPGYVDFANDHCAFNLEKLPHDIAARYYSGL</sequence>
<gene>
    <name evidence="5" type="ORF">DWV29_20705</name>
</gene>
<dbReference type="AlphaFoldDB" id="A0A413FAH6"/>
<dbReference type="Proteomes" id="UP000283880">
    <property type="component" value="Unassembled WGS sequence"/>
</dbReference>
<dbReference type="Gene3D" id="1.10.4080.10">
    <property type="entry name" value="ADP-ribosylation/Crystallin J1"/>
    <property type="match status" value="1"/>
</dbReference>
<dbReference type="CDD" id="cd07377">
    <property type="entry name" value="WHTH_GntR"/>
    <property type="match status" value="1"/>
</dbReference>
<dbReference type="EMBL" id="QSBM01000018">
    <property type="protein sequence ID" value="RGX25700.1"/>
    <property type="molecule type" value="Genomic_DNA"/>
</dbReference>
<proteinExistence type="predicted"/>
<dbReference type="SUPFAM" id="SSF64288">
    <property type="entry name" value="Chorismate lyase-like"/>
    <property type="match status" value="1"/>
</dbReference>
<evidence type="ECO:0000313" key="5">
    <source>
        <dbReference type="EMBL" id="RGX25700.1"/>
    </source>
</evidence>
<dbReference type="Gene3D" id="3.40.1410.10">
    <property type="entry name" value="Chorismate lyase-like"/>
    <property type="match status" value="1"/>
</dbReference>
<dbReference type="OrthoDB" id="9799482at2"/>
<dbReference type="InterPro" id="IPR011663">
    <property type="entry name" value="UTRA"/>
</dbReference>
<keyword evidence="1" id="KW-0805">Transcription regulation</keyword>
<keyword evidence="3" id="KW-0804">Transcription</keyword>
<dbReference type="SUPFAM" id="SSF46785">
    <property type="entry name" value="Winged helix' DNA-binding domain"/>
    <property type="match status" value="1"/>
</dbReference>
<evidence type="ECO:0000313" key="6">
    <source>
        <dbReference type="Proteomes" id="UP000283880"/>
    </source>
</evidence>
<keyword evidence="2" id="KW-0238">DNA-binding</keyword>
<dbReference type="SMART" id="SM00866">
    <property type="entry name" value="UTRA"/>
    <property type="match status" value="1"/>
</dbReference>
<dbReference type="InterPro" id="IPR050679">
    <property type="entry name" value="Bact_HTH_transcr_reg"/>
</dbReference>
<dbReference type="GO" id="GO:0003700">
    <property type="term" value="F:DNA-binding transcription factor activity"/>
    <property type="evidence" value="ECO:0007669"/>
    <property type="project" value="InterPro"/>
</dbReference>
<dbReference type="Pfam" id="PF07702">
    <property type="entry name" value="UTRA"/>
    <property type="match status" value="1"/>
</dbReference>
<dbReference type="PANTHER" id="PTHR44846">
    <property type="entry name" value="MANNOSYL-D-GLYCERATE TRANSPORT/METABOLISM SYSTEM REPRESSOR MNGR-RELATED"/>
    <property type="match status" value="1"/>
</dbReference>
<dbReference type="SUPFAM" id="SSF101478">
    <property type="entry name" value="ADP-ribosylglycohydrolase"/>
    <property type="match status" value="1"/>
</dbReference>
<dbReference type="InterPro" id="IPR028978">
    <property type="entry name" value="Chorismate_lyase_/UTRA_dom_sf"/>
</dbReference>
<accession>A0A413FAH6</accession>
<evidence type="ECO:0000256" key="3">
    <source>
        <dbReference type="ARBA" id="ARBA00023163"/>
    </source>
</evidence>